<name>A0A8J3Z7E0_9ACTN</name>
<dbReference type="Proteomes" id="UP000612585">
    <property type="component" value="Unassembled WGS sequence"/>
</dbReference>
<dbReference type="RefSeq" id="WP_203995442.1">
    <property type="nucleotide sequence ID" value="NZ_BOPG01000025.1"/>
</dbReference>
<dbReference type="AlphaFoldDB" id="A0A8J3Z7E0"/>
<keyword evidence="2" id="KW-1185">Reference proteome</keyword>
<reference evidence="1" key="1">
    <citation type="submission" date="2021-01" db="EMBL/GenBank/DDBJ databases">
        <title>Whole genome shotgun sequence of Virgisporangium aurantiacum NBRC 16421.</title>
        <authorList>
            <person name="Komaki H."/>
            <person name="Tamura T."/>
        </authorList>
    </citation>
    <scope>NUCLEOTIDE SEQUENCE</scope>
    <source>
        <strain evidence="1">NBRC 16421</strain>
    </source>
</reference>
<comment type="caution">
    <text evidence="1">The sequence shown here is derived from an EMBL/GenBank/DDBJ whole genome shotgun (WGS) entry which is preliminary data.</text>
</comment>
<sequence length="80" mass="8881">MLTPTEEWRRHQAAALPRAVAFGADFPDPDRVRRHRLERDRLLAADAVDRATALGIRVIEVDGARAAEAIADEVAAHWSL</sequence>
<protein>
    <submittedName>
        <fullName evidence="1">Uncharacterized protein</fullName>
    </submittedName>
</protein>
<organism evidence="1 2">
    <name type="scientific">Virgisporangium aurantiacum</name>
    <dbReference type="NCBI Taxonomy" id="175570"/>
    <lineage>
        <taxon>Bacteria</taxon>
        <taxon>Bacillati</taxon>
        <taxon>Actinomycetota</taxon>
        <taxon>Actinomycetes</taxon>
        <taxon>Micromonosporales</taxon>
        <taxon>Micromonosporaceae</taxon>
        <taxon>Virgisporangium</taxon>
    </lineage>
</organism>
<dbReference type="EMBL" id="BOPG01000025">
    <property type="protein sequence ID" value="GIJ56685.1"/>
    <property type="molecule type" value="Genomic_DNA"/>
</dbReference>
<evidence type="ECO:0000313" key="2">
    <source>
        <dbReference type="Proteomes" id="UP000612585"/>
    </source>
</evidence>
<proteinExistence type="predicted"/>
<accession>A0A8J3Z7E0</accession>
<evidence type="ECO:0000313" key="1">
    <source>
        <dbReference type="EMBL" id="GIJ56685.1"/>
    </source>
</evidence>
<gene>
    <name evidence="1" type="ORF">Vau01_042010</name>
</gene>